<dbReference type="PANTHER" id="PTHR33710:SF64">
    <property type="entry name" value="ENDONUCLEASE_EXONUCLEASE_PHOSPHATASE DOMAIN-CONTAINING PROTEIN"/>
    <property type="match status" value="1"/>
</dbReference>
<accession>A0A0B2SRT2</accession>
<reference evidence="1" key="1">
    <citation type="submission" date="2014-07" db="EMBL/GenBank/DDBJ databases">
        <title>Identification of a novel salt tolerance gene in wild soybean by whole-genome sequencing.</title>
        <authorList>
            <person name="Lam H.-M."/>
            <person name="Qi X."/>
            <person name="Li M.-W."/>
            <person name="Liu X."/>
            <person name="Xie M."/>
            <person name="Ni M."/>
            <person name="Xu X."/>
        </authorList>
    </citation>
    <scope>NUCLEOTIDE SEQUENCE [LARGE SCALE GENOMIC DNA]</scope>
    <source>
        <tissue evidence="1">Root</tissue>
    </source>
</reference>
<evidence type="ECO:0000313" key="1">
    <source>
        <dbReference type="EMBL" id="KHN47598.1"/>
    </source>
</evidence>
<dbReference type="AlphaFoldDB" id="A0A0B2SRT2"/>
<evidence type="ECO:0008006" key="2">
    <source>
        <dbReference type="Google" id="ProtNLM"/>
    </source>
</evidence>
<name>A0A0B2SRT2_GLYSO</name>
<organism evidence="1">
    <name type="scientific">Glycine soja</name>
    <name type="common">Wild soybean</name>
    <dbReference type="NCBI Taxonomy" id="3848"/>
    <lineage>
        <taxon>Eukaryota</taxon>
        <taxon>Viridiplantae</taxon>
        <taxon>Streptophyta</taxon>
        <taxon>Embryophyta</taxon>
        <taxon>Tracheophyta</taxon>
        <taxon>Spermatophyta</taxon>
        <taxon>Magnoliopsida</taxon>
        <taxon>eudicotyledons</taxon>
        <taxon>Gunneridae</taxon>
        <taxon>Pentapetalae</taxon>
        <taxon>rosids</taxon>
        <taxon>fabids</taxon>
        <taxon>Fabales</taxon>
        <taxon>Fabaceae</taxon>
        <taxon>Papilionoideae</taxon>
        <taxon>50 kb inversion clade</taxon>
        <taxon>NPAAA clade</taxon>
        <taxon>indigoferoid/millettioid clade</taxon>
        <taxon>Phaseoleae</taxon>
        <taxon>Glycine</taxon>
        <taxon>Glycine subgen. Soja</taxon>
    </lineage>
</organism>
<protein>
    <recommendedName>
        <fullName evidence="2">Endonuclease/exonuclease/phosphatase domain-containing protein</fullName>
    </recommendedName>
</protein>
<gene>
    <name evidence="1" type="ORF">glysoja_049917</name>
</gene>
<dbReference type="Proteomes" id="UP000053555">
    <property type="component" value="Unassembled WGS sequence"/>
</dbReference>
<dbReference type="EMBL" id="KN640445">
    <property type="protein sequence ID" value="KHN47598.1"/>
    <property type="molecule type" value="Genomic_DNA"/>
</dbReference>
<dbReference type="Gene3D" id="3.60.10.10">
    <property type="entry name" value="Endonuclease/exonuclease/phosphatase"/>
    <property type="match status" value="1"/>
</dbReference>
<proteinExistence type="predicted"/>
<dbReference type="PANTHER" id="PTHR33710">
    <property type="entry name" value="BNAC02G09200D PROTEIN"/>
    <property type="match status" value="1"/>
</dbReference>
<dbReference type="SUPFAM" id="SSF56219">
    <property type="entry name" value="DNase I-like"/>
    <property type="match status" value="1"/>
</dbReference>
<feature type="non-terminal residue" evidence="1">
    <location>
        <position position="253"/>
    </location>
</feature>
<sequence length="253" mass="29493">MNTGGGLLCVWNNKNFQVHLKIAERGFIMLEGVWLADMQRVVVANIYAPCDTKSKRLLWQMLYSRKNQSQVKCWCLVGDFNCVRHPAERIGSNHYISDTNLIAEFNDWLAAMEVDDIPCVGKPFTWVRPNGSCNSKLDRLLVSDEWLSKWPDSSQFNLERNYSDHCPIILNSKHIDWGPKPFKVYDAWLSNKEYHKVVRDCWSKNQPRGWGGYALKCKLQNLKQRLKIWSRDNFGDLGNKVKQIQQKLNDLEN</sequence>
<dbReference type="InterPro" id="IPR036691">
    <property type="entry name" value="Endo/exonu/phosph_ase_sf"/>
</dbReference>